<feature type="region of interest" description="Disordered" evidence="1">
    <location>
        <begin position="24"/>
        <end position="60"/>
    </location>
</feature>
<dbReference type="RefSeq" id="WP_284100360.1">
    <property type="nucleotide sequence ID" value="NZ_JARRAF010000007.1"/>
</dbReference>
<reference evidence="3" key="1">
    <citation type="submission" date="2023-03" db="EMBL/GenBank/DDBJ databases">
        <title>Chitinimonas shenzhenensis gen. nov., sp. nov., a novel member of family Burkholderiaceae isolated from activated sludge collected in Shen Zhen, China.</title>
        <authorList>
            <person name="Wang X."/>
        </authorList>
    </citation>
    <scope>NUCLEOTIDE SEQUENCE</scope>
    <source>
        <strain evidence="3">DQS-5</strain>
    </source>
</reference>
<sequence length="131" mass="15008">MNQVLLRPLLLCLWVSPVWANPVSPANPAESSQPVEARRNSMHREHRLMQALRNGDITPQEFAEIRRRRMEARRARELRNGDMTDLPADGRPWFRPGPDRPGLERPLRQRPDLPAEPASTATTPASPKHDR</sequence>
<evidence type="ECO:0008006" key="5">
    <source>
        <dbReference type="Google" id="ProtNLM"/>
    </source>
</evidence>
<accession>A0ABT7DVG7</accession>
<feature type="compositionally biased region" description="Basic and acidic residues" evidence="1">
    <location>
        <begin position="97"/>
        <end position="113"/>
    </location>
</feature>
<evidence type="ECO:0000313" key="4">
    <source>
        <dbReference type="Proteomes" id="UP001172778"/>
    </source>
</evidence>
<evidence type="ECO:0000313" key="3">
    <source>
        <dbReference type="EMBL" id="MDK2124057.1"/>
    </source>
</evidence>
<dbReference type="EMBL" id="JARRAF010000007">
    <property type="protein sequence ID" value="MDK2124057.1"/>
    <property type="molecule type" value="Genomic_DNA"/>
</dbReference>
<feature type="compositionally biased region" description="Low complexity" evidence="1">
    <location>
        <begin position="115"/>
        <end position="131"/>
    </location>
</feature>
<keyword evidence="4" id="KW-1185">Reference proteome</keyword>
<proteinExistence type="predicted"/>
<gene>
    <name evidence="3" type="ORF">PZA18_08360</name>
</gene>
<evidence type="ECO:0000256" key="1">
    <source>
        <dbReference type="SAM" id="MobiDB-lite"/>
    </source>
</evidence>
<protein>
    <recommendedName>
        <fullName evidence="5">SHOCT domain-containing protein</fullName>
    </recommendedName>
</protein>
<name>A0ABT7DVG7_9NEIS</name>
<evidence type="ECO:0000256" key="2">
    <source>
        <dbReference type="SAM" id="SignalP"/>
    </source>
</evidence>
<comment type="caution">
    <text evidence="3">The sequence shown here is derived from an EMBL/GenBank/DDBJ whole genome shotgun (WGS) entry which is preliminary data.</text>
</comment>
<feature type="chain" id="PRO_5045329330" description="SHOCT domain-containing protein" evidence="2">
    <location>
        <begin position="21"/>
        <end position="131"/>
    </location>
</feature>
<feature type="region of interest" description="Disordered" evidence="1">
    <location>
        <begin position="74"/>
        <end position="131"/>
    </location>
</feature>
<dbReference type="Proteomes" id="UP001172778">
    <property type="component" value="Unassembled WGS sequence"/>
</dbReference>
<organism evidence="3 4">
    <name type="scientific">Parachitinimonas caeni</name>
    <dbReference type="NCBI Taxonomy" id="3031301"/>
    <lineage>
        <taxon>Bacteria</taxon>
        <taxon>Pseudomonadati</taxon>
        <taxon>Pseudomonadota</taxon>
        <taxon>Betaproteobacteria</taxon>
        <taxon>Neisseriales</taxon>
        <taxon>Chitinibacteraceae</taxon>
        <taxon>Parachitinimonas</taxon>
    </lineage>
</organism>
<keyword evidence="2" id="KW-0732">Signal</keyword>
<feature type="signal peptide" evidence="2">
    <location>
        <begin position="1"/>
        <end position="20"/>
    </location>
</feature>